<dbReference type="InterPro" id="IPR013780">
    <property type="entry name" value="Glyco_hydro_b"/>
</dbReference>
<dbReference type="SMART" id="SM00642">
    <property type="entry name" value="Aamy"/>
    <property type="match status" value="1"/>
</dbReference>
<protein>
    <submittedName>
        <fullName evidence="4">Alpha-amylase</fullName>
    </submittedName>
</protein>
<dbReference type="CDD" id="cd11353">
    <property type="entry name" value="AmyAc_euk_bac_CMD_like"/>
    <property type="match status" value="1"/>
</dbReference>
<dbReference type="Gene3D" id="3.90.400.10">
    <property type="entry name" value="Oligo-1,6-glucosidase, Domain 2"/>
    <property type="match status" value="1"/>
</dbReference>
<evidence type="ECO:0000256" key="2">
    <source>
        <dbReference type="ARBA" id="ARBA00023295"/>
    </source>
</evidence>
<dbReference type="PANTHER" id="PTHR10357:SF210">
    <property type="entry name" value="MALTODEXTRIN GLUCOSIDASE"/>
    <property type="match status" value="1"/>
</dbReference>
<evidence type="ECO:0000256" key="1">
    <source>
        <dbReference type="ARBA" id="ARBA00022801"/>
    </source>
</evidence>
<dbReference type="InterPro" id="IPR017853">
    <property type="entry name" value="GH"/>
</dbReference>
<keyword evidence="1" id="KW-0378">Hydrolase</keyword>
<evidence type="ECO:0000259" key="3">
    <source>
        <dbReference type="SMART" id="SM00642"/>
    </source>
</evidence>
<dbReference type="InterPro" id="IPR006047">
    <property type="entry name" value="GH13_cat_dom"/>
</dbReference>
<dbReference type="AlphaFoldDB" id="A0A7T3RDJ2"/>
<sequence length="466" mass="54171">MNLYQKEIFSDKIFYHVYPLGLGNCPKQNNFTQCAGNFFETFAGDLDRIKKLGCNAIYLGPIFESTKHGYDTIDYYHVDRRLGNNEKFKAFVECAHQKGFSIILDAVFNHTGRDFFAFKDLQKNGFNSEFKDWYLNINFSNKSPYGDNFSYEGWAGCYDLIKLNLKNCDVKNHIFGAVKFWIEEFKIDGLRFDAADVLDKTFIEEISQFTRNLKENFWLMGEVVHGDYNDWVSCNRLDSVTNYQLYRSIFASVDQNNFFDISYNLKREFDSSSGCYKFAPLYNFLDNHDIDRVASVIKNPKDDLYMIYALLFTVPGIPSIYYGSEFALYGKRNSFGDEDLRPALKPFAEPKTYLVPQFDAGFLADAISHFAKIRMSSNAIQKGNYVELLVKNEQFVFERNFYNDQNNLKEKVIAIFNNSSKEETVSILPKDFVQNYKDLLSEKIYSAHDLQNLKMPAKSVMILRNC</sequence>
<dbReference type="RefSeq" id="WP_198442747.1">
    <property type="nucleotide sequence ID" value="NZ_CBCSHE010000017.1"/>
</dbReference>
<dbReference type="KEGG" id="tper:IWA51_00545"/>
<dbReference type="Gene3D" id="3.20.20.80">
    <property type="entry name" value="Glycosidases"/>
    <property type="match status" value="1"/>
</dbReference>
<dbReference type="SUPFAM" id="SSF51445">
    <property type="entry name" value="(Trans)glycosidases"/>
    <property type="match status" value="1"/>
</dbReference>
<dbReference type="EMBL" id="CP064936">
    <property type="protein sequence ID" value="QQA01156.1"/>
    <property type="molecule type" value="Genomic_DNA"/>
</dbReference>
<gene>
    <name evidence="4" type="ORF">IWA51_00545</name>
</gene>
<proteinExistence type="predicted"/>
<dbReference type="SUPFAM" id="SSF51011">
    <property type="entry name" value="Glycosyl hydrolase domain"/>
    <property type="match status" value="1"/>
</dbReference>
<accession>A0A7T3RDJ2</accession>
<dbReference type="GO" id="GO:0005975">
    <property type="term" value="P:carbohydrate metabolic process"/>
    <property type="evidence" value="ECO:0007669"/>
    <property type="project" value="InterPro"/>
</dbReference>
<name>A0A7T3RDJ2_9SPIR</name>
<dbReference type="InterPro" id="IPR045857">
    <property type="entry name" value="O16G_dom_2"/>
</dbReference>
<dbReference type="Proteomes" id="UP000595224">
    <property type="component" value="Chromosome"/>
</dbReference>
<feature type="domain" description="Glycosyl hydrolase family 13 catalytic" evidence="3">
    <location>
        <begin position="36"/>
        <end position="359"/>
    </location>
</feature>
<evidence type="ECO:0000313" key="5">
    <source>
        <dbReference type="Proteomes" id="UP000595224"/>
    </source>
</evidence>
<reference evidence="4 5" key="1">
    <citation type="submission" date="2020-11" db="EMBL/GenBank/DDBJ databases">
        <title>Treponema Peruensis nv. sp., first commensal Treponema isolated from human feces.</title>
        <authorList>
            <person name="Belkhou C."/>
            <person name="Raes J."/>
        </authorList>
    </citation>
    <scope>NUCLEOTIDE SEQUENCE [LARGE SCALE GENOMIC DNA]</scope>
    <source>
        <strain evidence="4 5">RCC2812</strain>
    </source>
</reference>
<dbReference type="Gene3D" id="2.60.40.1180">
    <property type="entry name" value="Golgi alpha-mannosidase II"/>
    <property type="match status" value="1"/>
</dbReference>
<organism evidence="4 5">
    <name type="scientific">Treponema peruense</name>
    <dbReference type="NCBI Taxonomy" id="2787628"/>
    <lineage>
        <taxon>Bacteria</taxon>
        <taxon>Pseudomonadati</taxon>
        <taxon>Spirochaetota</taxon>
        <taxon>Spirochaetia</taxon>
        <taxon>Spirochaetales</taxon>
        <taxon>Treponemataceae</taxon>
        <taxon>Treponema</taxon>
    </lineage>
</organism>
<evidence type="ECO:0000313" key="4">
    <source>
        <dbReference type="EMBL" id="QQA01156.1"/>
    </source>
</evidence>
<keyword evidence="5" id="KW-1185">Reference proteome</keyword>
<keyword evidence="2" id="KW-0326">Glycosidase</keyword>
<dbReference type="GO" id="GO:0016798">
    <property type="term" value="F:hydrolase activity, acting on glycosyl bonds"/>
    <property type="evidence" value="ECO:0007669"/>
    <property type="project" value="UniProtKB-KW"/>
</dbReference>
<dbReference type="Pfam" id="PF00128">
    <property type="entry name" value="Alpha-amylase"/>
    <property type="match status" value="1"/>
</dbReference>
<dbReference type="PANTHER" id="PTHR10357">
    <property type="entry name" value="ALPHA-AMYLASE FAMILY MEMBER"/>
    <property type="match status" value="1"/>
</dbReference>